<dbReference type="PROSITE" id="PS51456">
    <property type="entry name" value="MYOSIN_MOTOR"/>
    <property type="match status" value="1"/>
</dbReference>
<keyword evidence="1 5" id="KW-0547">Nucleotide-binding</keyword>
<dbReference type="InterPro" id="IPR051724">
    <property type="entry name" value="Actin_motor_Myosin"/>
</dbReference>
<dbReference type="Pfam" id="PF00063">
    <property type="entry name" value="Myosin_head"/>
    <property type="match status" value="1"/>
</dbReference>
<dbReference type="SMART" id="SM00242">
    <property type="entry name" value="MYSc"/>
    <property type="match status" value="1"/>
</dbReference>
<feature type="binding site" evidence="5">
    <location>
        <begin position="101"/>
        <end position="108"/>
    </location>
    <ligand>
        <name>ATP</name>
        <dbReference type="ChEBI" id="CHEBI:30616"/>
    </ligand>
</feature>
<keyword evidence="3 5" id="KW-0518">Myosin</keyword>
<dbReference type="AlphaFoldDB" id="A0A4Z2J291"/>
<dbReference type="GO" id="GO:0048675">
    <property type="term" value="P:axon extension"/>
    <property type="evidence" value="ECO:0007669"/>
    <property type="project" value="TreeGrafter"/>
</dbReference>
<keyword evidence="4 5" id="KW-0505">Motor protein</keyword>
<dbReference type="Gene3D" id="1.20.120.720">
    <property type="entry name" value="Myosin VI head, motor domain, U50 subdomain"/>
    <property type="match status" value="1"/>
</dbReference>
<accession>A0A4Z2J291</accession>
<sequence>MHPSSIDGVEDMSTLEELHEAAIMHNLFLRYQKDNIYTNIGSILAAVNPYKRISGLYDGTAVDMYSKHQMGELPPHIFAVANECYRCLWKRHDSQCVLISGESGAGKTESTKLLLKFLSVMSQNSAGTPLSERTTRVEQALVQSSPIMEAFGNAKTSGCVQDVSLDDQQLFDSVMVRISLVSEALNVMEFTEEEIRDVFKLLSAVLQMGNIEFMTAGGAQITSKGGKTKNYKDAI</sequence>
<organism evidence="7 8">
    <name type="scientific">Liparis tanakae</name>
    <name type="common">Tanaka's snailfish</name>
    <dbReference type="NCBI Taxonomy" id="230148"/>
    <lineage>
        <taxon>Eukaryota</taxon>
        <taxon>Metazoa</taxon>
        <taxon>Chordata</taxon>
        <taxon>Craniata</taxon>
        <taxon>Vertebrata</taxon>
        <taxon>Euteleostomi</taxon>
        <taxon>Actinopterygii</taxon>
        <taxon>Neopterygii</taxon>
        <taxon>Teleostei</taxon>
        <taxon>Neoteleostei</taxon>
        <taxon>Acanthomorphata</taxon>
        <taxon>Eupercaria</taxon>
        <taxon>Perciformes</taxon>
        <taxon>Cottioidei</taxon>
        <taxon>Cottales</taxon>
        <taxon>Liparidae</taxon>
        <taxon>Liparis</taxon>
    </lineage>
</organism>
<keyword evidence="2 5" id="KW-0067">ATP-binding</keyword>
<dbReference type="GO" id="GO:0003779">
    <property type="term" value="F:actin binding"/>
    <property type="evidence" value="ECO:0007669"/>
    <property type="project" value="UniProtKB-KW"/>
</dbReference>
<evidence type="ECO:0000313" key="7">
    <source>
        <dbReference type="EMBL" id="TNN84475.1"/>
    </source>
</evidence>
<dbReference type="GO" id="GO:0016459">
    <property type="term" value="C:myosin complex"/>
    <property type="evidence" value="ECO:0007669"/>
    <property type="project" value="UniProtKB-KW"/>
</dbReference>
<dbReference type="Gene3D" id="3.40.850.10">
    <property type="entry name" value="Kinesin motor domain"/>
    <property type="match status" value="1"/>
</dbReference>
<reference evidence="7 8" key="1">
    <citation type="submission" date="2019-03" db="EMBL/GenBank/DDBJ databases">
        <title>First draft genome of Liparis tanakae, snailfish: a comprehensive survey of snailfish specific genes.</title>
        <authorList>
            <person name="Kim W."/>
            <person name="Song I."/>
            <person name="Jeong J.-H."/>
            <person name="Kim D."/>
            <person name="Kim S."/>
            <person name="Ryu S."/>
            <person name="Song J.Y."/>
            <person name="Lee S.K."/>
        </authorList>
    </citation>
    <scope>NUCLEOTIDE SEQUENCE [LARGE SCALE GENOMIC DNA]</scope>
    <source>
        <tissue evidence="7">Muscle</tissue>
    </source>
</reference>
<dbReference type="PANTHER" id="PTHR46049:SF4">
    <property type="entry name" value="UNCONVENTIONAL MYOSIN-X"/>
    <property type="match status" value="1"/>
</dbReference>
<keyword evidence="8" id="KW-1185">Reference proteome</keyword>
<evidence type="ECO:0000256" key="5">
    <source>
        <dbReference type="PROSITE-ProRule" id="PRU00782"/>
    </source>
</evidence>
<protein>
    <submittedName>
        <fullName evidence="7">Unconventional myosin-X</fullName>
    </submittedName>
</protein>
<evidence type="ECO:0000259" key="6">
    <source>
        <dbReference type="PROSITE" id="PS51456"/>
    </source>
</evidence>
<keyword evidence="5" id="KW-0009">Actin-binding</keyword>
<evidence type="ECO:0000313" key="8">
    <source>
        <dbReference type="Proteomes" id="UP000314294"/>
    </source>
</evidence>
<dbReference type="InterPro" id="IPR036961">
    <property type="entry name" value="Kinesin_motor_dom_sf"/>
</dbReference>
<comment type="caution">
    <text evidence="5">Lacks conserved residue(s) required for the propagation of feature annotation.</text>
</comment>
<dbReference type="PANTHER" id="PTHR46049">
    <property type="entry name" value="AGAP003327-PA"/>
    <property type="match status" value="1"/>
</dbReference>
<dbReference type="InterPro" id="IPR027417">
    <property type="entry name" value="P-loop_NTPase"/>
</dbReference>
<dbReference type="GO" id="GO:0044295">
    <property type="term" value="C:axonal growth cone"/>
    <property type="evidence" value="ECO:0007669"/>
    <property type="project" value="TreeGrafter"/>
</dbReference>
<proteinExistence type="inferred from homology"/>
<dbReference type="GO" id="GO:0003774">
    <property type="term" value="F:cytoskeletal motor activity"/>
    <property type="evidence" value="ECO:0007669"/>
    <property type="project" value="UniProtKB-UniRule"/>
</dbReference>
<dbReference type="OrthoDB" id="6108017at2759"/>
<dbReference type="EMBL" id="SRLO01000026">
    <property type="protein sequence ID" value="TNN84475.1"/>
    <property type="molecule type" value="Genomic_DNA"/>
</dbReference>
<evidence type="ECO:0000256" key="1">
    <source>
        <dbReference type="ARBA" id="ARBA00022741"/>
    </source>
</evidence>
<comment type="similarity">
    <text evidence="5">Belongs to the TRAFAC class myosin-kinesin ATPase superfamily. Myosin family.</text>
</comment>
<dbReference type="InterPro" id="IPR001609">
    <property type="entry name" value="Myosin_head_motor_dom-like"/>
</dbReference>
<feature type="domain" description="Myosin motor" evidence="6">
    <location>
        <begin position="7"/>
        <end position="235"/>
    </location>
</feature>
<dbReference type="GO" id="GO:0005524">
    <property type="term" value="F:ATP binding"/>
    <property type="evidence" value="ECO:0007669"/>
    <property type="project" value="UniProtKB-UniRule"/>
</dbReference>
<comment type="caution">
    <text evidence="7">The sequence shown here is derived from an EMBL/GenBank/DDBJ whole genome shotgun (WGS) entry which is preliminary data.</text>
</comment>
<gene>
    <name evidence="7" type="primary">MYO10_4</name>
    <name evidence="7" type="ORF">EYF80_005175</name>
</gene>
<name>A0A4Z2J291_9TELE</name>
<evidence type="ECO:0000256" key="4">
    <source>
        <dbReference type="ARBA" id="ARBA00023175"/>
    </source>
</evidence>
<dbReference type="PRINTS" id="PR00193">
    <property type="entry name" value="MYOSINHEAVY"/>
</dbReference>
<dbReference type="Proteomes" id="UP000314294">
    <property type="component" value="Unassembled WGS sequence"/>
</dbReference>
<dbReference type="SUPFAM" id="SSF52540">
    <property type="entry name" value="P-loop containing nucleoside triphosphate hydrolases"/>
    <property type="match status" value="1"/>
</dbReference>
<evidence type="ECO:0000256" key="2">
    <source>
        <dbReference type="ARBA" id="ARBA00022840"/>
    </source>
</evidence>
<evidence type="ECO:0000256" key="3">
    <source>
        <dbReference type="ARBA" id="ARBA00023123"/>
    </source>
</evidence>